<feature type="binding site" evidence="6">
    <location>
        <position position="206"/>
    </location>
    <ligand>
        <name>S-adenosyl-L-methionine</name>
        <dbReference type="ChEBI" id="CHEBI:59789"/>
    </ligand>
</feature>
<keyword evidence="7" id="KW-0689">Ribosomal protein</keyword>
<dbReference type="Pfam" id="PF06325">
    <property type="entry name" value="PrmA"/>
    <property type="match status" value="1"/>
</dbReference>
<organism evidence="7 8">
    <name type="scientific">Sinobaca qinghaiensis</name>
    <dbReference type="NCBI Taxonomy" id="342944"/>
    <lineage>
        <taxon>Bacteria</taxon>
        <taxon>Bacillati</taxon>
        <taxon>Bacillota</taxon>
        <taxon>Bacilli</taxon>
        <taxon>Bacillales</taxon>
        <taxon>Sporolactobacillaceae</taxon>
        <taxon>Sinobaca</taxon>
    </lineage>
</organism>
<proteinExistence type="inferred from homology"/>
<dbReference type="InterPro" id="IPR050078">
    <property type="entry name" value="Ribosomal_L11_MeTrfase_PrmA"/>
</dbReference>
<gene>
    <name evidence="6" type="primary">prmA</name>
    <name evidence="7" type="ORF">ATL39_2243</name>
</gene>
<dbReference type="CDD" id="cd02440">
    <property type="entry name" value="AdoMet_MTases"/>
    <property type="match status" value="1"/>
</dbReference>
<dbReference type="OrthoDB" id="9785995at2"/>
<keyword evidence="2 6" id="KW-0963">Cytoplasm</keyword>
<dbReference type="GO" id="GO:0032259">
    <property type="term" value="P:methylation"/>
    <property type="evidence" value="ECO:0007669"/>
    <property type="project" value="UniProtKB-KW"/>
</dbReference>
<keyword evidence="5 6" id="KW-0949">S-adenosyl-L-methionine</keyword>
<dbReference type="SUPFAM" id="SSF53335">
    <property type="entry name" value="S-adenosyl-L-methionine-dependent methyltransferases"/>
    <property type="match status" value="1"/>
</dbReference>
<dbReference type="Gene3D" id="3.40.50.150">
    <property type="entry name" value="Vaccinia Virus protein VP39"/>
    <property type="match status" value="1"/>
</dbReference>
<dbReference type="RefSeq" id="WP_120193427.1">
    <property type="nucleotide sequence ID" value="NZ_RAPK01000009.1"/>
</dbReference>
<feature type="binding site" evidence="6">
    <location>
        <position position="163"/>
    </location>
    <ligand>
        <name>S-adenosyl-L-methionine</name>
        <dbReference type="ChEBI" id="CHEBI:59789"/>
    </ligand>
</feature>
<dbReference type="InterPro" id="IPR029063">
    <property type="entry name" value="SAM-dependent_MTases_sf"/>
</dbReference>
<dbReference type="EMBL" id="RAPK01000009">
    <property type="protein sequence ID" value="RKD73041.1"/>
    <property type="molecule type" value="Genomic_DNA"/>
</dbReference>
<dbReference type="GO" id="GO:0016279">
    <property type="term" value="F:protein-lysine N-methyltransferase activity"/>
    <property type="evidence" value="ECO:0007669"/>
    <property type="project" value="RHEA"/>
</dbReference>
<evidence type="ECO:0000313" key="8">
    <source>
        <dbReference type="Proteomes" id="UP000285120"/>
    </source>
</evidence>
<dbReference type="EC" id="2.1.1.-" evidence="6"/>
<evidence type="ECO:0000256" key="6">
    <source>
        <dbReference type="HAMAP-Rule" id="MF_00735"/>
    </source>
</evidence>
<dbReference type="NCBIfam" id="TIGR00406">
    <property type="entry name" value="prmA"/>
    <property type="match status" value="1"/>
</dbReference>
<dbReference type="HAMAP" id="MF_00735">
    <property type="entry name" value="Methyltr_PrmA"/>
    <property type="match status" value="1"/>
</dbReference>
<comment type="subcellular location">
    <subcellularLocation>
        <location evidence="6">Cytoplasm</location>
    </subcellularLocation>
</comment>
<protein>
    <recommendedName>
        <fullName evidence="6">Ribosomal protein L11 methyltransferase</fullName>
        <shortName evidence="6">L11 Mtase</shortName>
        <ecNumber evidence="6">2.1.1.-</ecNumber>
    </recommendedName>
</protein>
<keyword evidence="4 6" id="KW-0808">Transferase</keyword>
<evidence type="ECO:0000256" key="5">
    <source>
        <dbReference type="ARBA" id="ARBA00022691"/>
    </source>
</evidence>
<dbReference type="InterPro" id="IPR004498">
    <property type="entry name" value="Ribosomal_PrmA_MeTrfase"/>
</dbReference>
<dbReference type="PIRSF" id="PIRSF000401">
    <property type="entry name" value="RPL11_MTase"/>
    <property type="match status" value="1"/>
</dbReference>
<accession>A0A419V3Q4</accession>
<dbReference type="GO" id="GO:0005840">
    <property type="term" value="C:ribosome"/>
    <property type="evidence" value="ECO:0007669"/>
    <property type="project" value="UniProtKB-KW"/>
</dbReference>
<comment type="function">
    <text evidence="6">Methylates ribosomal protein L11.</text>
</comment>
<dbReference type="Proteomes" id="UP000285120">
    <property type="component" value="Unassembled WGS sequence"/>
</dbReference>
<reference evidence="7 8" key="1">
    <citation type="submission" date="2018-09" db="EMBL/GenBank/DDBJ databases">
        <title>Genomic Encyclopedia of Archaeal and Bacterial Type Strains, Phase II (KMG-II): from individual species to whole genera.</title>
        <authorList>
            <person name="Goeker M."/>
        </authorList>
    </citation>
    <scope>NUCLEOTIDE SEQUENCE [LARGE SCALE GENOMIC DNA]</scope>
    <source>
        <strain evidence="7 8">DSM 17008</strain>
    </source>
</reference>
<evidence type="ECO:0000256" key="3">
    <source>
        <dbReference type="ARBA" id="ARBA00022603"/>
    </source>
</evidence>
<keyword evidence="7" id="KW-0687">Ribonucleoprotein</keyword>
<keyword evidence="8" id="KW-1185">Reference proteome</keyword>
<comment type="catalytic activity">
    <reaction evidence="6">
        <text>L-lysyl-[protein] + 3 S-adenosyl-L-methionine = N(6),N(6),N(6)-trimethyl-L-lysyl-[protein] + 3 S-adenosyl-L-homocysteine + 3 H(+)</text>
        <dbReference type="Rhea" id="RHEA:54192"/>
        <dbReference type="Rhea" id="RHEA-COMP:9752"/>
        <dbReference type="Rhea" id="RHEA-COMP:13826"/>
        <dbReference type="ChEBI" id="CHEBI:15378"/>
        <dbReference type="ChEBI" id="CHEBI:29969"/>
        <dbReference type="ChEBI" id="CHEBI:57856"/>
        <dbReference type="ChEBI" id="CHEBI:59789"/>
        <dbReference type="ChEBI" id="CHEBI:61961"/>
    </reaction>
</comment>
<dbReference type="PANTHER" id="PTHR43648">
    <property type="entry name" value="ELECTRON TRANSFER FLAVOPROTEIN BETA SUBUNIT LYSINE METHYLTRANSFERASE"/>
    <property type="match status" value="1"/>
</dbReference>
<feature type="binding site" evidence="6">
    <location>
        <position position="249"/>
    </location>
    <ligand>
        <name>S-adenosyl-L-methionine</name>
        <dbReference type="ChEBI" id="CHEBI:59789"/>
    </ligand>
</feature>
<sequence length="314" mass="34308">MSKWTECSIHTTEQAIEPVSYILHQAGASGVVIEDSADLTRLWDEAEDEMYKLSAEDYPEEGAIVKAYFPANEHVGETIKKIKAALKDLPLYDIDPGSVEVVLAEVYEEDWANAWKQYYKPVRMSETMTVAPSWENYTPESSNEKVIELDPGMAFGTGTHPTTMLCIQALERELKGGETVLDVGTGSGILAIAAAKLGAADVKAFDLDDIAVRSALENVEYNQCTSVVQVTKNDLLAGSSVQADLIVANILADIIIRLMDGAYSQLKAGGVFLASGIIESKRSQVEQALLDTGFKDLEVHTIEDWVLFKAVKPE</sequence>
<comment type="similarity">
    <text evidence="1 6">Belongs to the methyltransferase superfamily. PrmA family.</text>
</comment>
<feature type="binding site" evidence="6">
    <location>
        <position position="184"/>
    </location>
    <ligand>
        <name>S-adenosyl-L-methionine</name>
        <dbReference type="ChEBI" id="CHEBI:59789"/>
    </ligand>
</feature>
<evidence type="ECO:0000256" key="1">
    <source>
        <dbReference type="ARBA" id="ARBA00009741"/>
    </source>
</evidence>
<evidence type="ECO:0000256" key="2">
    <source>
        <dbReference type="ARBA" id="ARBA00022490"/>
    </source>
</evidence>
<dbReference type="PANTHER" id="PTHR43648:SF1">
    <property type="entry name" value="ELECTRON TRANSFER FLAVOPROTEIN BETA SUBUNIT LYSINE METHYLTRANSFERASE"/>
    <property type="match status" value="1"/>
</dbReference>
<comment type="caution">
    <text evidence="7">The sequence shown here is derived from an EMBL/GenBank/DDBJ whole genome shotgun (WGS) entry which is preliminary data.</text>
</comment>
<evidence type="ECO:0000313" key="7">
    <source>
        <dbReference type="EMBL" id="RKD73041.1"/>
    </source>
</evidence>
<evidence type="ECO:0000256" key="4">
    <source>
        <dbReference type="ARBA" id="ARBA00022679"/>
    </source>
</evidence>
<name>A0A419V3Q4_9BACL</name>
<keyword evidence="3 6" id="KW-0489">Methyltransferase</keyword>
<dbReference type="AlphaFoldDB" id="A0A419V3Q4"/>
<dbReference type="GO" id="GO:0005737">
    <property type="term" value="C:cytoplasm"/>
    <property type="evidence" value="ECO:0007669"/>
    <property type="project" value="UniProtKB-SubCell"/>
</dbReference>